<dbReference type="EMBL" id="JACHIP010000021">
    <property type="protein sequence ID" value="MBB5060848.1"/>
    <property type="molecule type" value="Genomic_DNA"/>
</dbReference>
<proteinExistence type="predicted"/>
<dbReference type="Proteomes" id="UP000540989">
    <property type="component" value="Unassembled WGS sequence"/>
</dbReference>
<gene>
    <name evidence="1" type="ORF">HDF16_005584</name>
</gene>
<dbReference type="AlphaFoldDB" id="A0A7W7ZJ49"/>
<name>A0A7W7ZJ49_9BACT</name>
<evidence type="ECO:0000313" key="2">
    <source>
        <dbReference type="Proteomes" id="UP000540989"/>
    </source>
</evidence>
<protein>
    <submittedName>
        <fullName evidence="1">Uncharacterized protein</fullName>
    </submittedName>
</protein>
<accession>A0A7W7ZJ49</accession>
<organism evidence="1 2">
    <name type="scientific">Granulicella aggregans</name>
    <dbReference type="NCBI Taxonomy" id="474949"/>
    <lineage>
        <taxon>Bacteria</taxon>
        <taxon>Pseudomonadati</taxon>
        <taxon>Acidobacteriota</taxon>
        <taxon>Terriglobia</taxon>
        <taxon>Terriglobales</taxon>
        <taxon>Acidobacteriaceae</taxon>
        <taxon>Granulicella</taxon>
    </lineage>
</organism>
<evidence type="ECO:0000313" key="1">
    <source>
        <dbReference type="EMBL" id="MBB5060848.1"/>
    </source>
</evidence>
<reference evidence="1 2" key="1">
    <citation type="submission" date="2020-08" db="EMBL/GenBank/DDBJ databases">
        <title>Genomic Encyclopedia of Type Strains, Phase IV (KMG-V): Genome sequencing to study the core and pangenomes of soil and plant-associated prokaryotes.</title>
        <authorList>
            <person name="Whitman W."/>
        </authorList>
    </citation>
    <scope>NUCLEOTIDE SEQUENCE [LARGE SCALE GENOMIC DNA]</scope>
    <source>
        <strain evidence="1 2">M8UP14</strain>
    </source>
</reference>
<comment type="caution">
    <text evidence="1">The sequence shown here is derived from an EMBL/GenBank/DDBJ whole genome shotgun (WGS) entry which is preliminary data.</text>
</comment>
<dbReference type="RefSeq" id="WP_184223404.1">
    <property type="nucleotide sequence ID" value="NZ_JACHIP010000021.1"/>
</dbReference>
<keyword evidence="2" id="KW-1185">Reference proteome</keyword>
<sequence>MIVAGREIEASHYEIVADLKTGLQLGEQVHLADFDYTVVGLTKNMVGFNADPVIYARLEDARNILFERGPGSSA</sequence>